<accession>A0A4P2VEC9</accession>
<dbReference type="KEGG" id="ccai:NAS2_1082"/>
<proteinExistence type="predicted"/>
<gene>
    <name evidence="2" type="ORF">NAS2_1082</name>
</gene>
<keyword evidence="1" id="KW-1133">Transmembrane helix</keyword>
<sequence>MSGAAALPFVLAFLLYLAFYRHDLLRFLHPMRAAPWGRALGALGIHAEVREKYDLSPALVIVGVALAALDGLAPMPWITSMVLGLAAGVIMFAGIVGLLGPPAIRPGAAASLRYPRPGRARAAVERTELLSAGVADLDAGTDDAVEIDPHGAVFFYVAPKDGRAYSRPRCEPPGHFIDQLVLHITSLHPRYAWVQVLWMRSDEAARALRWARADWDAELRAHTGKGLESPVAGAHEEMAARGPVIVAVRGALAGLREDNVHFMPVAACADEHDHLAAFPSRDPGFLVAMAARDPMERAVARHISGRRALGEPPAFLVTPDILPEYATLPTVGPFEWAPRIELPEIAAWGADAVGEPAPAGPVPRLRAVPRRAEKFEEAELARLAALAAPAPRSIEFIIREDERGDVLVSGDGALDVLGSVYGHLDTEPVDPRAQAVEFLRALAPREEP</sequence>
<keyword evidence="1" id="KW-0812">Transmembrane</keyword>
<dbReference type="EMBL" id="AP018732">
    <property type="protein sequence ID" value="BBE42471.1"/>
    <property type="molecule type" value="Genomic_DNA"/>
</dbReference>
<dbReference type="RefSeq" id="WP_174448701.1">
    <property type="nucleotide sequence ID" value="NZ_AP018732.1"/>
</dbReference>
<protein>
    <submittedName>
        <fullName evidence="2">Uncharacterized protein</fullName>
    </submittedName>
</protein>
<name>A0A4P2VEC9_9ARCH</name>
<evidence type="ECO:0000313" key="3">
    <source>
        <dbReference type="Proteomes" id="UP000509448"/>
    </source>
</evidence>
<dbReference type="AlphaFoldDB" id="A0A4P2VEC9"/>
<evidence type="ECO:0000313" key="2">
    <source>
        <dbReference type="EMBL" id="BBE42471.1"/>
    </source>
</evidence>
<organism evidence="2 3">
    <name type="scientific">Conexivisphaera calida</name>
    <dbReference type="NCBI Taxonomy" id="1874277"/>
    <lineage>
        <taxon>Archaea</taxon>
        <taxon>Nitrososphaerota</taxon>
        <taxon>Conexivisphaeria</taxon>
        <taxon>Conexivisphaerales</taxon>
        <taxon>Conexivisphaeraceae</taxon>
        <taxon>Conexivisphaera</taxon>
    </lineage>
</organism>
<keyword evidence="3" id="KW-1185">Reference proteome</keyword>
<keyword evidence="1" id="KW-0472">Membrane</keyword>
<reference evidence="2 3" key="1">
    <citation type="journal article" date="2019" name="ISME J.">
        <title>Isolation and characterization of a thermophilic sulfur- and iron-reducing thaumarchaeote from a terrestrial acidic hot spring.</title>
        <authorList>
            <person name="Kato S."/>
            <person name="Itoh T."/>
            <person name="Yuki M."/>
            <person name="Nagamori M."/>
            <person name="Ohnishi M."/>
            <person name="Uematsu K."/>
            <person name="Suzuki K."/>
            <person name="Takashina T."/>
            <person name="Ohkuma M."/>
        </authorList>
    </citation>
    <scope>NUCLEOTIDE SEQUENCE [LARGE SCALE GENOMIC DNA]</scope>
    <source>
        <strain evidence="2 3">NAS-02</strain>
    </source>
</reference>
<evidence type="ECO:0000256" key="1">
    <source>
        <dbReference type="SAM" id="Phobius"/>
    </source>
</evidence>
<dbReference type="GeneID" id="55584893"/>
<dbReference type="Proteomes" id="UP000509448">
    <property type="component" value="Chromosome"/>
</dbReference>
<feature type="transmembrane region" description="Helical" evidence="1">
    <location>
        <begin position="82"/>
        <end position="104"/>
    </location>
</feature>